<dbReference type="CDD" id="cd00082">
    <property type="entry name" value="HisKA"/>
    <property type="match status" value="1"/>
</dbReference>
<dbReference type="InterPro" id="IPR003660">
    <property type="entry name" value="HAMP_dom"/>
</dbReference>
<evidence type="ECO:0000256" key="9">
    <source>
        <dbReference type="ARBA" id="ARBA00022777"/>
    </source>
</evidence>
<dbReference type="InterPro" id="IPR003661">
    <property type="entry name" value="HisK_dim/P_dom"/>
</dbReference>
<keyword evidence="9 17" id="KW-0418">Kinase</keyword>
<evidence type="ECO:0000256" key="6">
    <source>
        <dbReference type="ARBA" id="ARBA00022679"/>
    </source>
</evidence>
<dbReference type="CDD" id="cd06225">
    <property type="entry name" value="HAMP"/>
    <property type="match status" value="1"/>
</dbReference>
<keyword evidence="11 14" id="KW-1133">Transmembrane helix</keyword>
<proteinExistence type="predicted"/>
<evidence type="ECO:0000256" key="2">
    <source>
        <dbReference type="ARBA" id="ARBA00004651"/>
    </source>
</evidence>
<dbReference type="InterPro" id="IPR005467">
    <property type="entry name" value="His_kinase_dom"/>
</dbReference>
<dbReference type="InterPro" id="IPR050398">
    <property type="entry name" value="HssS/ArlS-like"/>
</dbReference>
<dbReference type="Gene3D" id="1.10.8.500">
    <property type="entry name" value="HAMP domain in histidine kinase"/>
    <property type="match status" value="1"/>
</dbReference>
<feature type="transmembrane region" description="Helical" evidence="14">
    <location>
        <begin position="17"/>
        <end position="36"/>
    </location>
</feature>
<dbReference type="SMART" id="SM00387">
    <property type="entry name" value="HATPase_c"/>
    <property type="match status" value="1"/>
</dbReference>
<evidence type="ECO:0000256" key="5">
    <source>
        <dbReference type="ARBA" id="ARBA00022553"/>
    </source>
</evidence>
<evidence type="ECO:0000256" key="11">
    <source>
        <dbReference type="ARBA" id="ARBA00022989"/>
    </source>
</evidence>
<keyword evidence="8" id="KW-0547">Nucleotide-binding</keyword>
<dbReference type="EMBL" id="JACHHK010000008">
    <property type="protein sequence ID" value="MBB5183770.1"/>
    <property type="molecule type" value="Genomic_DNA"/>
</dbReference>
<organism evidence="17 18">
    <name type="scientific">Catenisphaera adipataccumulans</name>
    <dbReference type="NCBI Taxonomy" id="700500"/>
    <lineage>
        <taxon>Bacteria</taxon>
        <taxon>Bacillati</taxon>
        <taxon>Bacillota</taxon>
        <taxon>Erysipelotrichia</taxon>
        <taxon>Erysipelotrichales</taxon>
        <taxon>Erysipelotrichaceae</taxon>
        <taxon>Catenisphaera</taxon>
    </lineage>
</organism>
<accession>A0A7W8D1E1</accession>
<dbReference type="PROSITE" id="PS50109">
    <property type="entry name" value="HIS_KIN"/>
    <property type="match status" value="1"/>
</dbReference>
<dbReference type="Gene3D" id="3.30.565.10">
    <property type="entry name" value="Histidine kinase-like ATPase, C-terminal domain"/>
    <property type="match status" value="1"/>
</dbReference>
<dbReference type="EC" id="2.7.13.3" evidence="3"/>
<evidence type="ECO:0000256" key="13">
    <source>
        <dbReference type="ARBA" id="ARBA00023136"/>
    </source>
</evidence>
<dbReference type="GO" id="GO:0005886">
    <property type="term" value="C:plasma membrane"/>
    <property type="evidence" value="ECO:0007669"/>
    <property type="project" value="UniProtKB-SubCell"/>
</dbReference>
<feature type="transmembrane region" description="Helical" evidence="14">
    <location>
        <begin position="178"/>
        <end position="198"/>
    </location>
</feature>
<dbReference type="SUPFAM" id="SSF158472">
    <property type="entry name" value="HAMP domain-like"/>
    <property type="match status" value="1"/>
</dbReference>
<dbReference type="InterPro" id="IPR036890">
    <property type="entry name" value="HATPase_C_sf"/>
</dbReference>
<dbReference type="InterPro" id="IPR036097">
    <property type="entry name" value="HisK_dim/P_sf"/>
</dbReference>
<dbReference type="SUPFAM" id="SSF55874">
    <property type="entry name" value="ATPase domain of HSP90 chaperone/DNA topoisomerase II/histidine kinase"/>
    <property type="match status" value="1"/>
</dbReference>
<dbReference type="Proteomes" id="UP000539953">
    <property type="component" value="Unassembled WGS sequence"/>
</dbReference>
<evidence type="ECO:0000256" key="12">
    <source>
        <dbReference type="ARBA" id="ARBA00023012"/>
    </source>
</evidence>
<keyword evidence="6 17" id="KW-0808">Transferase</keyword>
<keyword evidence="4" id="KW-1003">Cell membrane</keyword>
<keyword evidence="18" id="KW-1185">Reference proteome</keyword>
<feature type="domain" description="HAMP" evidence="16">
    <location>
        <begin position="195"/>
        <end position="246"/>
    </location>
</feature>
<dbReference type="Gene3D" id="1.10.287.130">
    <property type="match status" value="1"/>
</dbReference>
<dbReference type="RefSeq" id="WP_183329065.1">
    <property type="nucleotide sequence ID" value="NZ_JACHHK010000008.1"/>
</dbReference>
<keyword evidence="5" id="KW-0597">Phosphoprotein</keyword>
<evidence type="ECO:0000256" key="8">
    <source>
        <dbReference type="ARBA" id="ARBA00022741"/>
    </source>
</evidence>
<protein>
    <recommendedName>
        <fullName evidence="3">histidine kinase</fullName>
        <ecNumber evidence="3">2.7.13.3</ecNumber>
    </recommendedName>
</protein>
<dbReference type="Pfam" id="PF02518">
    <property type="entry name" value="HATPase_c"/>
    <property type="match status" value="1"/>
</dbReference>
<keyword evidence="7 14" id="KW-0812">Transmembrane</keyword>
<comment type="catalytic activity">
    <reaction evidence="1">
        <text>ATP + protein L-histidine = ADP + protein N-phospho-L-histidine.</text>
        <dbReference type="EC" id="2.7.13.3"/>
    </reaction>
</comment>
<dbReference type="AlphaFoldDB" id="A0A7W8D1E1"/>
<evidence type="ECO:0000313" key="17">
    <source>
        <dbReference type="EMBL" id="MBB5183770.1"/>
    </source>
</evidence>
<dbReference type="GO" id="GO:0000155">
    <property type="term" value="F:phosphorelay sensor kinase activity"/>
    <property type="evidence" value="ECO:0007669"/>
    <property type="project" value="InterPro"/>
</dbReference>
<dbReference type="SMART" id="SM00388">
    <property type="entry name" value="HisKA"/>
    <property type="match status" value="1"/>
</dbReference>
<evidence type="ECO:0000256" key="14">
    <source>
        <dbReference type="SAM" id="Phobius"/>
    </source>
</evidence>
<dbReference type="InterPro" id="IPR003594">
    <property type="entry name" value="HATPase_dom"/>
</dbReference>
<dbReference type="Pfam" id="PF00512">
    <property type="entry name" value="HisKA"/>
    <property type="match status" value="1"/>
</dbReference>
<dbReference type="PROSITE" id="PS50885">
    <property type="entry name" value="HAMP"/>
    <property type="match status" value="1"/>
</dbReference>
<comment type="subcellular location">
    <subcellularLocation>
        <location evidence="2">Cell membrane</location>
        <topology evidence="2">Multi-pass membrane protein</topology>
    </subcellularLocation>
</comment>
<evidence type="ECO:0000259" key="15">
    <source>
        <dbReference type="PROSITE" id="PS50109"/>
    </source>
</evidence>
<evidence type="ECO:0000256" key="1">
    <source>
        <dbReference type="ARBA" id="ARBA00000085"/>
    </source>
</evidence>
<sequence>MHKIVEGFKKLSLTQQVLLVVFLFVAFFFGFFFLFVTNNIDRTIANQMYDTMASRQESIAEALKDDEDVLESQAARELVGDTLQTNGYIQDGTLYFFDKSDQNSGTKGLYQKMLVDAGGLNKDNPVYEAMYQKSDTVYYYYRLQYVKINSDDVIIVSFMNSDYPQQVRKSLVDSTIDVVILAYFVMFVALMLWVYSIIHPLHQIKAYIEEIKMGKEVELHINREDEIGEVADALVTMKDELKKQETAKEEMIHNISHDLKTPIATIKSYAESIKDGIYPYGTLDKSVDVIIENAQRLEDKVHNLLYLNRVEYLLTSDAEGVVTNMKEVIEQVVLNTKVIRPEIRIEMEIEEVFFDGLLEAWRVVIENIMENAFRYAKSYIKIELHEDNLKISNDGPKMQEDRIEVLFRPYEKGEGGRFGLGLSIVAKVCKANKYLVRGFNTDDGVCFEIYRKPKPKPKKKNERRRSRKL</sequence>
<dbReference type="GO" id="GO:0005524">
    <property type="term" value="F:ATP binding"/>
    <property type="evidence" value="ECO:0007669"/>
    <property type="project" value="UniProtKB-KW"/>
</dbReference>
<evidence type="ECO:0000256" key="4">
    <source>
        <dbReference type="ARBA" id="ARBA00022475"/>
    </source>
</evidence>
<evidence type="ECO:0000256" key="3">
    <source>
        <dbReference type="ARBA" id="ARBA00012438"/>
    </source>
</evidence>
<evidence type="ECO:0000313" key="18">
    <source>
        <dbReference type="Proteomes" id="UP000539953"/>
    </source>
</evidence>
<dbReference type="Pfam" id="PF00672">
    <property type="entry name" value="HAMP"/>
    <property type="match status" value="1"/>
</dbReference>
<comment type="caution">
    <text evidence="17">The sequence shown here is derived from an EMBL/GenBank/DDBJ whole genome shotgun (WGS) entry which is preliminary data.</text>
</comment>
<dbReference type="PANTHER" id="PTHR45528">
    <property type="entry name" value="SENSOR HISTIDINE KINASE CPXA"/>
    <property type="match status" value="1"/>
</dbReference>
<keyword evidence="10" id="KW-0067">ATP-binding</keyword>
<reference evidence="17 18" key="1">
    <citation type="submission" date="2020-08" db="EMBL/GenBank/DDBJ databases">
        <title>Genomic Encyclopedia of Type Strains, Phase IV (KMG-IV): sequencing the most valuable type-strain genomes for metagenomic binning, comparative biology and taxonomic classification.</title>
        <authorList>
            <person name="Goeker M."/>
        </authorList>
    </citation>
    <scope>NUCLEOTIDE SEQUENCE [LARGE SCALE GENOMIC DNA]</scope>
    <source>
        <strain evidence="17 18">DSM 25799</strain>
    </source>
</reference>
<evidence type="ECO:0000259" key="16">
    <source>
        <dbReference type="PROSITE" id="PS50885"/>
    </source>
</evidence>
<keyword evidence="12" id="KW-0902">Two-component regulatory system</keyword>
<evidence type="ECO:0000256" key="7">
    <source>
        <dbReference type="ARBA" id="ARBA00022692"/>
    </source>
</evidence>
<gene>
    <name evidence="17" type="ORF">HNQ47_001811</name>
</gene>
<keyword evidence="13 14" id="KW-0472">Membrane</keyword>
<dbReference type="PANTHER" id="PTHR45528:SF1">
    <property type="entry name" value="SENSOR HISTIDINE KINASE CPXA"/>
    <property type="match status" value="1"/>
</dbReference>
<dbReference type="SUPFAM" id="SSF47384">
    <property type="entry name" value="Homodimeric domain of signal transducing histidine kinase"/>
    <property type="match status" value="1"/>
</dbReference>
<evidence type="ECO:0000256" key="10">
    <source>
        <dbReference type="ARBA" id="ARBA00022840"/>
    </source>
</evidence>
<feature type="domain" description="Histidine kinase" evidence="15">
    <location>
        <begin position="254"/>
        <end position="438"/>
    </location>
</feature>
<name>A0A7W8D1E1_9FIRM</name>